<dbReference type="Pfam" id="PF10557">
    <property type="entry name" value="Cullin_Nedd8"/>
    <property type="match status" value="1"/>
</dbReference>
<sequence>MYVIQTTIVRIMKAHKTMKNQALIQEVIRRSRSASPLGSLTSRRRSRRCWRRSTSSAWTDPRTHLRMSRRGLLGL</sequence>
<protein>
    <recommendedName>
        <fullName evidence="2">Cullin neddylation domain-containing protein</fullName>
    </recommendedName>
</protein>
<reference evidence="3" key="1">
    <citation type="submission" date="2023-03" db="EMBL/GenBank/DDBJ databases">
        <title>Massive genome expansion in bonnet fungi (Mycena s.s.) driven by repeated elements and novel gene families across ecological guilds.</title>
        <authorList>
            <consortium name="Lawrence Berkeley National Laboratory"/>
            <person name="Harder C.B."/>
            <person name="Miyauchi S."/>
            <person name="Viragh M."/>
            <person name="Kuo A."/>
            <person name="Thoen E."/>
            <person name="Andreopoulos B."/>
            <person name="Lu D."/>
            <person name="Skrede I."/>
            <person name="Drula E."/>
            <person name="Henrissat B."/>
            <person name="Morin E."/>
            <person name="Kohler A."/>
            <person name="Barry K."/>
            <person name="LaButti K."/>
            <person name="Morin E."/>
            <person name="Salamov A."/>
            <person name="Lipzen A."/>
            <person name="Mereny Z."/>
            <person name="Hegedus B."/>
            <person name="Baldrian P."/>
            <person name="Stursova M."/>
            <person name="Weitz H."/>
            <person name="Taylor A."/>
            <person name="Grigoriev I.V."/>
            <person name="Nagy L.G."/>
            <person name="Martin F."/>
            <person name="Kauserud H."/>
        </authorList>
    </citation>
    <scope>NUCLEOTIDE SEQUENCE</scope>
    <source>
        <strain evidence="3">CBHHK002</strain>
    </source>
</reference>
<dbReference type="InterPro" id="IPR036390">
    <property type="entry name" value="WH_DNA-bd_sf"/>
</dbReference>
<evidence type="ECO:0000313" key="3">
    <source>
        <dbReference type="EMBL" id="KAJ7301721.1"/>
    </source>
</evidence>
<keyword evidence="4" id="KW-1185">Reference proteome</keyword>
<feature type="compositionally biased region" description="Basic residues" evidence="1">
    <location>
        <begin position="42"/>
        <end position="51"/>
    </location>
</feature>
<organism evidence="3 4">
    <name type="scientific">Mycena albidolilacea</name>
    <dbReference type="NCBI Taxonomy" id="1033008"/>
    <lineage>
        <taxon>Eukaryota</taxon>
        <taxon>Fungi</taxon>
        <taxon>Dikarya</taxon>
        <taxon>Basidiomycota</taxon>
        <taxon>Agaricomycotina</taxon>
        <taxon>Agaricomycetes</taxon>
        <taxon>Agaricomycetidae</taxon>
        <taxon>Agaricales</taxon>
        <taxon>Marasmiineae</taxon>
        <taxon>Mycenaceae</taxon>
        <taxon>Mycena</taxon>
    </lineage>
</organism>
<evidence type="ECO:0000259" key="2">
    <source>
        <dbReference type="Pfam" id="PF10557"/>
    </source>
</evidence>
<evidence type="ECO:0000313" key="4">
    <source>
        <dbReference type="Proteomes" id="UP001218218"/>
    </source>
</evidence>
<accession>A0AAD7E7B3</accession>
<dbReference type="InterPro" id="IPR019559">
    <property type="entry name" value="Cullin_neddylation_domain"/>
</dbReference>
<dbReference type="Gene3D" id="1.10.10.10">
    <property type="entry name" value="Winged helix-like DNA-binding domain superfamily/Winged helix DNA-binding domain"/>
    <property type="match status" value="1"/>
</dbReference>
<gene>
    <name evidence="3" type="ORF">DFH08DRAFT_96430</name>
</gene>
<name>A0AAD7E7B3_9AGAR</name>
<dbReference type="AlphaFoldDB" id="A0AAD7E7B3"/>
<evidence type="ECO:0000256" key="1">
    <source>
        <dbReference type="SAM" id="MobiDB-lite"/>
    </source>
</evidence>
<dbReference type="SUPFAM" id="SSF46785">
    <property type="entry name" value="Winged helix' DNA-binding domain"/>
    <property type="match status" value="1"/>
</dbReference>
<comment type="caution">
    <text evidence="3">The sequence shown here is derived from an EMBL/GenBank/DDBJ whole genome shotgun (WGS) entry which is preliminary data.</text>
</comment>
<proteinExistence type="predicted"/>
<dbReference type="InterPro" id="IPR036388">
    <property type="entry name" value="WH-like_DNA-bd_sf"/>
</dbReference>
<dbReference type="EMBL" id="JARIHO010000128">
    <property type="protein sequence ID" value="KAJ7301721.1"/>
    <property type="molecule type" value="Genomic_DNA"/>
</dbReference>
<feature type="region of interest" description="Disordered" evidence="1">
    <location>
        <begin position="32"/>
        <end position="53"/>
    </location>
</feature>
<feature type="domain" description="Cullin neddylation" evidence="2">
    <location>
        <begin position="2"/>
        <end position="33"/>
    </location>
</feature>
<dbReference type="Proteomes" id="UP001218218">
    <property type="component" value="Unassembled WGS sequence"/>
</dbReference>